<evidence type="ECO:0000259" key="7">
    <source>
        <dbReference type="Pfam" id="PF14322"/>
    </source>
</evidence>
<keyword evidence="5" id="KW-0998">Cell outer membrane</keyword>
<keyword evidence="3" id="KW-0732">Signal</keyword>
<keyword evidence="4" id="KW-0472">Membrane</keyword>
<dbReference type="InterPro" id="IPR011990">
    <property type="entry name" value="TPR-like_helical_dom_sf"/>
</dbReference>
<feature type="domain" description="SusD-like N-terminal" evidence="7">
    <location>
        <begin position="98"/>
        <end position="239"/>
    </location>
</feature>
<dbReference type="InterPro" id="IPR012944">
    <property type="entry name" value="SusD_RagB_dom"/>
</dbReference>
<dbReference type="Gene3D" id="1.25.40.390">
    <property type="match status" value="1"/>
</dbReference>
<name>A0ABS9BDD4_9BACT</name>
<comment type="similarity">
    <text evidence="2">Belongs to the SusD family.</text>
</comment>
<dbReference type="Pfam" id="PF14322">
    <property type="entry name" value="SusD-like_3"/>
    <property type="match status" value="1"/>
</dbReference>
<feature type="domain" description="RagB/SusD" evidence="6">
    <location>
        <begin position="379"/>
        <end position="518"/>
    </location>
</feature>
<evidence type="ECO:0000256" key="1">
    <source>
        <dbReference type="ARBA" id="ARBA00004442"/>
    </source>
</evidence>
<evidence type="ECO:0000259" key="6">
    <source>
        <dbReference type="Pfam" id="PF07980"/>
    </source>
</evidence>
<gene>
    <name evidence="8" type="ORF">L0U88_03595</name>
</gene>
<dbReference type="PROSITE" id="PS51257">
    <property type="entry name" value="PROKAR_LIPOPROTEIN"/>
    <property type="match status" value="1"/>
</dbReference>
<evidence type="ECO:0000256" key="5">
    <source>
        <dbReference type="ARBA" id="ARBA00023237"/>
    </source>
</evidence>
<evidence type="ECO:0000256" key="2">
    <source>
        <dbReference type="ARBA" id="ARBA00006275"/>
    </source>
</evidence>
<dbReference type="CDD" id="cd08977">
    <property type="entry name" value="SusD"/>
    <property type="match status" value="1"/>
</dbReference>
<evidence type="ECO:0000256" key="4">
    <source>
        <dbReference type="ARBA" id="ARBA00023136"/>
    </source>
</evidence>
<keyword evidence="9" id="KW-1185">Reference proteome</keyword>
<dbReference type="Proteomes" id="UP001200145">
    <property type="component" value="Unassembled WGS sequence"/>
</dbReference>
<protein>
    <submittedName>
        <fullName evidence="8">RagB/SusD family nutrient uptake outer membrane protein</fullName>
    </submittedName>
</protein>
<dbReference type="EMBL" id="JAKEVY010000001">
    <property type="protein sequence ID" value="MCF1713713.1"/>
    <property type="molecule type" value="Genomic_DNA"/>
</dbReference>
<evidence type="ECO:0000256" key="3">
    <source>
        <dbReference type="ARBA" id="ARBA00022729"/>
    </source>
</evidence>
<dbReference type="Pfam" id="PF07980">
    <property type="entry name" value="SusD_RagB"/>
    <property type="match status" value="1"/>
</dbReference>
<organism evidence="8 9">
    <name type="scientific">Flavihumibacter fluminis</name>
    <dbReference type="NCBI Taxonomy" id="2909236"/>
    <lineage>
        <taxon>Bacteria</taxon>
        <taxon>Pseudomonadati</taxon>
        <taxon>Bacteroidota</taxon>
        <taxon>Chitinophagia</taxon>
        <taxon>Chitinophagales</taxon>
        <taxon>Chitinophagaceae</taxon>
        <taxon>Flavihumibacter</taxon>
    </lineage>
</organism>
<comment type="subcellular location">
    <subcellularLocation>
        <location evidence="1">Cell outer membrane</location>
    </subcellularLocation>
</comment>
<comment type="caution">
    <text evidence="8">The sequence shown here is derived from an EMBL/GenBank/DDBJ whole genome shotgun (WGS) entry which is preliminary data.</text>
</comment>
<dbReference type="SUPFAM" id="SSF48452">
    <property type="entry name" value="TPR-like"/>
    <property type="match status" value="1"/>
</dbReference>
<dbReference type="InterPro" id="IPR033985">
    <property type="entry name" value="SusD-like_N"/>
</dbReference>
<dbReference type="RefSeq" id="WP_234864241.1">
    <property type="nucleotide sequence ID" value="NZ_JAKEVY010000001.1"/>
</dbReference>
<evidence type="ECO:0000313" key="8">
    <source>
        <dbReference type="EMBL" id="MCF1713713.1"/>
    </source>
</evidence>
<evidence type="ECO:0000313" key="9">
    <source>
        <dbReference type="Proteomes" id="UP001200145"/>
    </source>
</evidence>
<sequence>MKRTTFSNIGYFLFLVTAMGIAGCKKVLNPIPYGQQTVDATFTDFNGAMNAVNGIYAQWSNGNLIRNSNSWLSIDQASDDVMSVSAPAGLYDFIDYFELVPDNATTFQIMDDFYRIIYRSNLVIERVPEINFPLAFQRNGTGSSFNDQFVGEALFMRAFAYYNLVRIFGGVPLHITAITGPDAVNLPRSSREAVYQQIEADLLEAAEKLPVSYNGSGAGNERGRVTRWTALVVLAEAYLTQKKYTEAKATAQQVLQNTGGFRLNNGYAASFPAINGGNENTPESLFEIQFSNAGIAANSTAPQGHNLSYIMGPLSEAVGGNVNLGRYRPTDNESPDNEPGFTGGLIQMYEEGDLRKVNNFHFVLGDGGVSRWLTRKYYEVGRASSSTGNVVLYRMADAYLIYAEATNELGGPDALSVELINQLRRRAFGLPLSEISDKDISPVQTQDSFREIIRSERRKELAMENKRWFDLCRYGFDFANQALNTNQKRTKFNQSKMLFPFPQIELINNPLLEQNPGY</sequence>
<proteinExistence type="inferred from homology"/>
<reference evidence="8 9" key="1">
    <citation type="submission" date="2022-01" db="EMBL/GenBank/DDBJ databases">
        <title>Flavihumibacter sp. nov., isolated from sediment of a river.</title>
        <authorList>
            <person name="Liu H."/>
        </authorList>
    </citation>
    <scope>NUCLEOTIDE SEQUENCE [LARGE SCALE GENOMIC DNA]</scope>
    <source>
        <strain evidence="8 9">RY-1</strain>
    </source>
</reference>
<accession>A0ABS9BDD4</accession>